<evidence type="ECO:0000259" key="2">
    <source>
        <dbReference type="Pfam" id="PF22585"/>
    </source>
</evidence>
<feature type="chain" id="PRO_5039104470" evidence="1">
    <location>
        <begin position="21"/>
        <end position="609"/>
    </location>
</feature>
<organism evidence="4 5">
    <name type="scientific">Candidatus Sphingobacterium stercoripullorum</name>
    <dbReference type="NCBI Taxonomy" id="2838759"/>
    <lineage>
        <taxon>Bacteria</taxon>
        <taxon>Pseudomonadati</taxon>
        <taxon>Bacteroidota</taxon>
        <taxon>Sphingobacteriia</taxon>
        <taxon>Sphingobacteriales</taxon>
        <taxon>Sphingobacteriaceae</taxon>
        <taxon>Sphingobacterium</taxon>
    </lineage>
</organism>
<feature type="domain" description="BT-1020-like structural beta-sandwich" evidence="2">
    <location>
        <begin position="427"/>
        <end position="582"/>
    </location>
</feature>
<dbReference type="Pfam" id="PF24067">
    <property type="entry name" value="Beta-prop_BT_1020"/>
    <property type="match status" value="1"/>
</dbReference>
<protein>
    <submittedName>
        <fullName evidence="4">Exo-alpha-sialidase</fullName>
    </submittedName>
</protein>
<name>A0A9D1W742_9SPHI</name>
<sequence length="609" mass="69358">MKIGAGYMLLCLLSMSISQAQDTLKYTGEAMANVDYHHGQLTPAIGVHNIQVFRANREFPGLVNGHNFTYNHQPFIAYWNDTYYLQFLSNPVGEHVAEGKTVLQQSKDGYNWTEPEDLFPPYRVPEGFTKPNREDKAGKDLYAIMHQRMGFFVSKNDKLLTIGYYGVALDAKDDPNDGNGIGRVVREIKKDGSFGPIYFIRFNSSFDQDLAEYPFYTQSDDKEFIEACEELLGNSLMLQQWIEEADRNDPIILFKRPLKAFSYYKLDDGRIVGLWKHALTSVSPDSLLNWDYPPLRAPGVVNSNAKIWGQRTSDGKFATAYNPSEFRWPLAVSTSEDGLNYTNLLLLNGEISTMRYGGNYKSYGPQYVRGILPGNGDPKDGNMWLTYSMNKEDMWVAKVPLPVTEKQIDAVEDDFSASNARELFNKWNIYSPLWAKVELVEGALSLSDKDRYDYGKAERVIPSSPEGIVEFAVTPQQNEFGNLQIELLNEKGQAATRITFSEDGYIKIKTGYREGNLLEYKPDVKYNFSIHYNTGTRSYEISVNDKKEATRLFFQPVKQINRISFRTGNVRTYPDANTPTDQNFDVENAGVSTNNSNYQIHYFKAKSIK</sequence>
<dbReference type="InterPro" id="IPR056425">
    <property type="entry name" value="Beta-prop_BT_1020"/>
</dbReference>
<evidence type="ECO:0000313" key="4">
    <source>
        <dbReference type="EMBL" id="HIX53610.1"/>
    </source>
</evidence>
<feature type="signal peptide" evidence="1">
    <location>
        <begin position="1"/>
        <end position="20"/>
    </location>
</feature>
<feature type="domain" description="BT-1020-like N-terminal beta-propeller" evidence="3">
    <location>
        <begin position="22"/>
        <end position="255"/>
    </location>
</feature>
<dbReference type="InterPro" id="IPR023296">
    <property type="entry name" value="Glyco_hydro_beta-prop_sf"/>
</dbReference>
<evidence type="ECO:0000259" key="3">
    <source>
        <dbReference type="Pfam" id="PF24067"/>
    </source>
</evidence>
<dbReference type="EMBL" id="DXEZ01000032">
    <property type="protein sequence ID" value="HIX53610.1"/>
    <property type="molecule type" value="Genomic_DNA"/>
</dbReference>
<keyword evidence="1" id="KW-0732">Signal</keyword>
<gene>
    <name evidence="4" type="ORF">H9853_01185</name>
</gene>
<dbReference type="InterPro" id="IPR054490">
    <property type="entry name" value="BT_1020-like_b-sandwich_1"/>
</dbReference>
<dbReference type="Pfam" id="PF22585">
    <property type="entry name" value="Sialidase-like_CBM"/>
    <property type="match status" value="1"/>
</dbReference>
<evidence type="ECO:0000256" key="1">
    <source>
        <dbReference type="SAM" id="SignalP"/>
    </source>
</evidence>
<dbReference type="Proteomes" id="UP000824156">
    <property type="component" value="Unassembled WGS sequence"/>
</dbReference>
<evidence type="ECO:0000313" key="5">
    <source>
        <dbReference type="Proteomes" id="UP000824156"/>
    </source>
</evidence>
<accession>A0A9D1W742</accession>
<proteinExistence type="predicted"/>
<dbReference type="AlphaFoldDB" id="A0A9D1W742"/>
<reference evidence="4" key="2">
    <citation type="submission" date="2021-04" db="EMBL/GenBank/DDBJ databases">
        <authorList>
            <person name="Gilroy R."/>
        </authorList>
    </citation>
    <scope>NUCLEOTIDE SEQUENCE</scope>
    <source>
        <strain evidence="4">1719</strain>
    </source>
</reference>
<reference evidence="4" key="1">
    <citation type="journal article" date="2021" name="PeerJ">
        <title>Extensive microbial diversity within the chicken gut microbiome revealed by metagenomics and culture.</title>
        <authorList>
            <person name="Gilroy R."/>
            <person name="Ravi A."/>
            <person name="Getino M."/>
            <person name="Pursley I."/>
            <person name="Horton D.L."/>
            <person name="Alikhan N.F."/>
            <person name="Baker D."/>
            <person name="Gharbi K."/>
            <person name="Hall N."/>
            <person name="Watson M."/>
            <person name="Adriaenssens E.M."/>
            <person name="Foster-Nyarko E."/>
            <person name="Jarju S."/>
            <person name="Secka A."/>
            <person name="Antonio M."/>
            <person name="Oren A."/>
            <person name="Chaudhuri R.R."/>
            <person name="La Ragione R."/>
            <person name="Hildebrand F."/>
            <person name="Pallen M.J."/>
        </authorList>
    </citation>
    <scope>NUCLEOTIDE SEQUENCE</scope>
    <source>
        <strain evidence="4">1719</strain>
    </source>
</reference>
<dbReference type="SUPFAM" id="SSF75005">
    <property type="entry name" value="Arabinanase/levansucrase/invertase"/>
    <property type="match status" value="1"/>
</dbReference>
<comment type="caution">
    <text evidence="4">The sequence shown here is derived from an EMBL/GenBank/DDBJ whole genome shotgun (WGS) entry which is preliminary data.</text>
</comment>